<comment type="caution">
    <text evidence="2">The sequence shown here is derived from an EMBL/GenBank/DDBJ whole genome shotgun (WGS) entry which is preliminary data.</text>
</comment>
<sequence length="168" mass="19096">MDQTKYSKQSEAGNTITYRALGGGVPVPVSVTSYGDRKEVMIKGENYRIRSMQGEGNSRLSITYPSGKTYTAERFTGMYMVYDEQGEWVTPATRYIDDTRILTPGEEYYLANDLIRAAYEEQHTTNGNLFYFNLYVENLEPTDFYLFMAKIGACLVMGAPVFLFIKSL</sequence>
<gene>
    <name evidence="2" type="ORF">FE782_10830</name>
</gene>
<dbReference type="OrthoDB" id="2575528at2"/>
<protein>
    <submittedName>
        <fullName evidence="2">Uncharacterized protein</fullName>
    </submittedName>
</protein>
<evidence type="ECO:0000313" key="3">
    <source>
        <dbReference type="Proteomes" id="UP000309676"/>
    </source>
</evidence>
<keyword evidence="1" id="KW-0472">Membrane</keyword>
<dbReference type="EMBL" id="VCIW01000005">
    <property type="protein sequence ID" value="TLS52452.1"/>
    <property type="molecule type" value="Genomic_DNA"/>
</dbReference>
<organism evidence="2 3">
    <name type="scientific">Paenibacillus antri</name>
    <dbReference type="NCBI Taxonomy" id="2582848"/>
    <lineage>
        <taxon>Bacteria</taxon>
        <taxon>Bacillati</taxon>
        <taxon>Bacillota</taxon>
        <taxon>Bacilli</taxon>
        <taxon>Bacillales</taxon>
        <taxon>Paenibacillaceae</taxon>
        <taxon>Paenibacillus</taxon>
    </lineage>
</organism>
<feature type="transmembrane region" description="Helical" evidence="1">
    <location>
        <begin position="144"/>
        <end position="165"/>
    </location>
</feature>
<evidence type="ECO:0000313" key="2">
    <source>
        <dbReference type="EMBL" id="TLS52452.1"/>
    </source>
</evidence>
<keyword evidence="1" id="KW-1133">Transmembrane helix</keyword>
<accession>A0A5R9G7Q5</accession>
<name>A0A5R9G7Q5_9BACL</name>
<proteinExistence type="predicted"/>
<keyword evidence="3" id="KW-1185">Reference proteome</keyword>
<dbReference type="RefSeq" id="WP_138194108.1">
    <property type="nucleotide sequence ID" value="NZ_VCIW01000005.1"/>
</dbReference>
<reference evidence="2 3" key="1">
    <citation type="submission" date="2019-05" db="EMBL/GenBank/DDBJ databases">
        <authorList>
            <person name="Narsing Rao M.P."/>
            <person name="Li W.J."/>
        </authorList>
    </citation>
    <scope>NUCLEOTIDE SEQUENCE [LARGE SCALE GENOMIC DNA]</scope>
    <source>
        <strain evidence="2 3">SYSU_K30003</strain>
    </source>
</reference>
<dbReference type="Proteomes" id="UP000309676">
    <property type="component" value="Unassembled WGS sequence"/>
</dbReference>
<keyword evidence="1" id="KW-0812">Transmembrane</keyword>
<dbReference type="AlphaFoldDB" id="A0A5R9G7Q5"/>
<evidence type="ECO:0000256" key="1">
    <source>
        <dbReference type="SAM" id="Phobius"/>
    </source>
</evidence>